<evidence type="ECO:0000256" key="4">
    <source>
        <dbReference type="RuleBase" id="RU003719"/>
    </source>
</evidence>
<dbReference type="Gene3D" id="3.40.50.720">
    <property type="entry name" value="NAD(P)-binding Rossmann-like Domain"/>
    <property type="match status" value="2"/>
</dbReference>
<dbReference type="GO" id="GO:0016618">
    <property type="term" value="F:hydroxypyruvate reductase [NAD(P)H] activity"/>
    <property type="evidence" value="ECO:0007669"/>
    <property type="project" value="TreeGrafter"/>
</dbReference>
<dbReference type="RefSeq" id="WP_369790174.1">
    <property type="nucleotide sequence ID" value="NZ_CP165628.1"/>
</dbReference>
<keyword evidence="2 4" id="KW-0560">Oxidoreductase</keyword>
<dbReference type="EMBL" id="CP165628">
    <property type="protein sequence ID" value="XDU73884.1"/>
    <property type="molecule type" value="Genomic_DNA"/>
</dbReference>
<dbReference type="SUPFAM" id="SSF52283">
    <property type="entry name" value="Formate/glycerate dehydrogenase catalytic domain-like"/>
    <property type="match status" value="1"/>
</dbReference>
<evidence type="ECO:0000256" key="3">
    <source>
        <dbReference type="ARBA" id="ARBA00023027"/>
    </source>
</evidence>
<evidence type="ECO:0000259" key="5">
    <source>
        <dbReference type="Pfam" id="PF00389"/>
    </source>
</evidence>
<dbReference type="GO" id="GO:0005829">
    <property type="term" value="C:cytosol"/>
    <property type="evidence" value="ECO:0007669"/>
    <property type="project" value="TreeGrafter"/>
</dbReference>
<dbReference type="SUPFAM" id="SSF51735">
    <property type="entry name" value="NAD(P)-binding Rossmann-fold domains"/>
    <property type="match status" value="1"/>
</dbReference>
<dbReference type="InterPro" id="IPR036291">
    <property type="entry name" value="NAD(P)-bd_dom_sf"/>
</dbReference>
<feature type="domain" description="D-isomer specific 2-hydroxyacid dehydrogenase catalytic" evidence="5">
    <location>
        <begin position="8"/>
        <end position="309"/>
    </location>
</feature>
<evidence type="ECO:0000256" key="1">
    <source>
        <dbReference type="ARBA" id="ARBA00022857"/>
    </source>
</evidence>
<evidence type="ECO:0000259" key="6">
    <source>
        <dbReference type="Pfam" id="PF02826"/>
    </source>
</evidence>
<organism evidence="7">
    <name type="scientific">Rouxiella sp. WC2420</name>
    <dbReference type="NCBI Taxonomy" id="3234145"/>
    <lineage>
        <taxon>Bacteria</taxon>
        <taxon>Pseudomonadati</taxon>
        <taxon>Pseudomonadota</taxon>
        <taxon>Gammaproteobacteria</taxon>
        <taxon>Enterobacterales</taxon>
        <taxon>Yersiniaceae</taxon>
        <taxon>Rouxiella</taxon>
    </lineage>
</organism>
<evidence type="ECO:0000313" key="7">
    <source>
        <dbReference type="EMBL" id="XDU73884.1"/>
    </source>
</evidence>
<dbReference type="InterPro" id="IPR006139">
    <property type="entry name" value="D-isomer_2_OHA_DH_cat_dom"/>
</dbReference>
<sequence>MTSKIKLLVLNTLSEEHQAALAQACITTFAATPETRAAVIKEKGAEFTAVLTIGLLGLTREEMLSMPFLKLICCMGAGYEGIDVQAARSLGITLVNGRGTNDNCAADHAMGLVIATMRNFRKLDQLCRDGVWRTAIAQPTNISGKRMGIFGLGMIGEKIAKRAAAFDMEIGYHNRNPKPESTYTYFDHLLALAEWCDVLVCAAPGGAETMHIIDSAVLSRLGPKGYLINIGRGSLVETTLLAEALRDGVIAGAGIDVYETEPARPEALLELDNLLITPHLAGWSPEATQAQLDLVLANLDGYFSGNGAITPV</sequence>
<comment type="similarity">
    <text evidence="4">Belongs to the D-isomer specific 2-hydroxyacid dehydrogenase family.</text>
</comment>
<dbReference type="GO" id="GO:0030267">
    <property type="term" value="F:glyoxylate reductase (NADPH) activity"/>
    <property type="evidence" value="ECO:0007669"/>
    <property type="project" value="TreeGrafter"/>
</dbReference>
<protein>
    <submittedName>
        <fullName evidence="7">2-hydroxyacid dehydrogenase</fullName>
    </submittedName>
</protein>
<dbReference type="InterPro" id="IPR006140">
    <property type="entry name" value="D-isomer_DH_NAD-bd"/>
</dbReference>
<dbReference type="FunFam" id="3.40.50.720:FF:000213">
    <property type="entry name" value="Putative 2-hydroxyacid dehydrogenase"/>
    <property type="match status" value="1"/>
</dbReference>
<evidence type="ECO:0000256" key="2">
    <source>
        <dbReference type="ARBA" id="ARBA00023002"/>
    </source>
</evidence>
<dbReference type="Pfam" id="PF02826">
    <property type="entry name" value="2-Hacid_dh_C"/>
    <property type="match status" value="1"/>
</dbReference>
<dbReference type="Pfam" id="PF00389">
    <property type="entry name" value="2-Hacid_dh"/>
    <property type="match status" value="1"/>
</dbReference>
<dbReference type="GO" id="GO:0051287">
    <property type="term" value="F:NAD binding"/>
    <property type="evidence" value="ECO:0007669"/>
    <property type="project" value="InterPro"/>
</dbReference>
<keyword evidence="1" id="KW-0521">NADP</keyword>
<dbReference type="PANTHER" id="PTHR10996">
    <property type="entry name" value="2-HYDROXYACID DEHYDROGENASE-RELATED"/>
    <property type="match status" value="1"/>
</dbReference>
<dbReference type="CDD" id="cd12156">
    <property type="entry name" value="HPPR"/>
    <property type="match status" value="1"/>
</dbReference>
<accession>A0AB39VW83</accession>
<gene>
    <name evidence="7" type="ORF">AB3G37_07340</name>
</gene>
<proteinExistence type="inferred from homology"/>
<keyword evidence="3" id="KW-0520">NAD</keyword>
<dbReference type="AlphaFoldDB" id="A0AB39VW83"/>
<dbReference type="InterPro" id="IPR050223">
    <property type="entry name" value="D-isomer_2-hydroxyacid_DH"/>
</dbReference>
<feature type="domain" description="D-isomer specific 2-hydroxyacid dehydrogenase NAD-binding" evidence="6">
    <location>
        <begin position="110"/>
        <end position="281"/>
    </location>
</feature>
<dbReference type="PANTHER" id="PTHR10996:SF178">
    <property type="entry name" value="2-HYDROXYACID DEHYDROGENASE YGL185C-RELATED"/>
    <property type="match status" value="1"/>
</dbReference>
<reference evidence="7" key="1">
    <citation type="submission" date="2024-07" db="EMBL/GenBank/DDBJ databases">
        <authorList>
            <person name="Biller S.J."/>
        </authorList>
    </citation>
    <scope>NUCLEOTIDE SEQUENCE</scope>
    <source>
        <strain evidence="7">WC2420</strain>
    </source>
</reference>
<name>A0AB39VW83_9GAMM</name>